<reference evidence="2" key="1">
    <citation type="submission" date="2020-04" db="EMBL/GenBank/DDBJ databases">
        <authorList>
            <person name="Chiriac C."/>
            <person name="Salcher M."/>
            <person name="Ghai R."/>
            <person name="Kavagutti S V."/>
        </authorList>
    </citation>
    <scope>NUCLEOTIDE SEQUENCE</scope>
</reference>
<proteinExistence type="predicted"/>
<evidence type="ECO:0000313" key="2">
    <source>
        <dbReference type="EMBL" id="CAB4141520.1"/>
    </source>
</evidence>
<accession>A0A6J5M8M2</accession>
<dbReference type="EMBL" id="LR796391">
    <property type="protein sequence ID" value="CAB4141520.1"/>
    <property type="molecule type" value="Genomic_DNA"/>
</dbReference>
<organism evidence="2">
    <name type="scientific">uncultured Caudovirales phage</name>
    <dbReference type="NCBI Taxonomy" id="2100421"/>
    <lineage>
        <taxon>Viruses</taxon>
        <taxon>Duplodnaviria</taxon>
        <taxon>Heunggongvirae</taxon>
        <taxon>Uroviricota</taxon>
        <taxon>Caudoviricetes</taxon>
        <taxon>Peduoviridae</taxon>
        <taxon>Maltschvirus</taxon>
        <taxon>Maltschvirus maltsch</taxon>
    </lineage>
</organism>
<evidence type="ECO:0000256" key="1">
    <source>
        <dbReference type="SAM" id="Coils"/>
    </source>
</evidence>
<protein>
    <submittedName>
        <fullName evidence="2">Uncharacterized protein</fullName>
    </submittedName>
</protein>
<name>A0A6J5M8M2_9CAUD</name>
<feature type="coiled-coil region" evidence="1">
    <location>
        <begin position="31"/>
        <end position="58"/>
    </location>
</feature>
<keyword evidence="1" id="KW-0175">Coiled coil</keyword>
<gene>
    <name evidence="2" type="ORF">UFOVP418_55</name>
</gene>
<sequence>MIRLERYEGEFNNSLDDFDWTCGAVCKSEDVAKLEAQHAELLAALKAAEIEMRRLQKLEIQTDPEELSRSEDEMEERHDWSDEVYAARAAIAKAEGEVMP</sequence>